<reference evidence="1 2" key="1">
    <citation type="journal article" date="2016" name="Mol. Biol. Evol.">
        <title>Genome-Wide Survey of Gut Fungi (Harpellales) Reveals the First Horizontally Transferred Ubiquitin Gene from a Mosquito Host.</title>
        <authorList>
            <person name="Wang Y."/>
            <person name="White M.M."/>
            <person name="Kvist S."/>
            <person name="Moncalvo J.M."/>
        </authorList>
    </citation>
    <scope>NUCLEOTIDE SEQUENCE [LARGE SCALE GENOMIC DNA]</scope>
    <source>
        <strain evidence="1 2">ALG-7-W6</strain>
    </source>
</reference>
<keyword evidence="2" id="KW-1185">Reference proteome</keyword>
<organism evidence="1 2">
    <name type="scientific">Smittium mucronatum</name>
    <dbReference type="NCBI Taxonomy" id="133383"/>
    <lineage>
        <taxon>Eukaryota</taxon>
        <taxon>Fungi</taxon>
        <taxon>Fungi incertae sedis</taxon>
        <taxon>Zoopagomycota</taxon>
        <taxon>Kickxellomycotina</taxon>
        <taxon>Harpellomycetes</taxon>
        <taxon>Harpellales</taxon>
        <taxon>Legeriomycetaceae</taxon>
        <taxon>Smittium</taxon>
    </lineage>
</organism>
<accession>A0A1R0GNF8</accession>
<gene>
    <name evidence="1" type="ORF">AYI68_g7528</name>
</gene>
<name>A0A1R0GNF8_9FUNG</name>
<dbReference type="AlphaFoldDB" id="A0A1R0GNF8"/>
<evidence type="ECO:0000313" key="1">
    <source>
        <dbReference type="EMBL" id="OLY78424.1"/>
    </source>
</evidence>
<protein>
    <submittedName>
        <fullName evidence="1">Uncharacterized protein</fullName>
    </submittedName>
</protein>
<dbReference type="Proteomes" id="UP000187455">
    <property type="component" value="Unassembled WGS sequence"/>
</dbReference>
<dbReference type="EMBL" id="LSSL01006469">
    <property type="protein sequence ID" value="OLY78424.1"/>
    <property type="molecule type" value="Genomic_DNA"/>
</dbReference>
<sequence length="128" mass="14339">MGFPFLRIIMYNCFLFSEFGSLHPIEGISLYRAMGMFMCNHELVESCAYSYGFSHEIDACREVVEDRDRNSDFSAFFSTEVSTLFADLDPSVNLAGKTVMEDLVSSLLGILLSSGSNHPYMEQCVKCG</sequence>
<comment type="caution">
    <text evidence="1">The sequence shown here is derived from an EMBL/GenBank/DDBJ whole genome shotgun (WGS) entry which is preliminary data.</text>
</comment>
<proteinExistence type="predicted"/>
<evidence type="ECO:0000313" key="2">
    <source>
        <dbReference type="Proteomes" id="UP000187455"/>
    </source>
</evidence>